<feature type="region of interest" description="Disordered" evidence="1">
    <location>
        <begin position="302"/>
        <end position="328"/>
    </location>
</feature>
<evidence type="ECO:0000256" key="1">
    <source>
        <dbReference type="SAM" id="MobiDB-lite"/>
    </source>
</evidence>
<accession>A0A0N1HWP1</accession>
<gene>
    <name evidence="2" type="ORF">AB675_5402</name>
</gene>
<proteinExistence type="predicted"/>
<dbReference type="RefSeq" id="XP_018002079.1">
    <property type="nucleotide sequence ID" value="XM_018145611.1"/>
</dbReference>
<dbReference type="STRING" id="1664694.A0A0N1HWP1"/>
<dbReference type="VEuPathDB" id="FungiDB:AB675_5402"/>
<feature type="compositionally biased region" description="Low complexity" evidence="1">
    <location>
        <begin position="153"/>
        <end position="171"/>
    </location>
</feature>
<comment type="caution">
    <text evidence="2">The sequence shown here is derived from an EMBL/GenBank/DDBJ whole genome shotgun (WGS) entry which is preliminary data.</text>
</comment>
<evidence type="ECO:0000313" key="2">
    <source>
        <dbReference type="EMBL" id="KPI42116.1"/>
    </source>
</evidence>
<name>A0A0N1HWP1_9EURO</name>
<dbReference type="Proteomes" id="UP000038010">
    <property type="component" value="Unassembled WGS sequence"/>
</dbReference>
<evidence type="ECO:0000313" key="3">
    <source>
        <dbReference type="Proteomes" id="UP000038010"/>
    </source>
</evidence>
<reference evidence="2 3" key="1">
    <citation type="submission" date="2015-06" db="EMBL/GenBank/DDBJ databases">
        <title>Draft genome of the ant-associated black yeast Phialophora attae CBS 131958.</title>
        <authorList>
            <person name="Moreno L.F."/>
            <person name="Stielow B.J."/>
            <person name="de Hoog S."/>
            <person name="Vicente V.A."/>
            <person name="Weiss V.A."/>
            <person name="de Vries M."/>
            <person name="Cruz L.M."/>
            <person name="Souza E.M."/>
        </authorList>
    </citation>
    <scope>NUCLEOTIDE SEQUENCE [LARGE SCALE GENOMIC DNA]</scope>
    <source>
        <strain evidence="2 3">CBS 131958</strain>
    </source>
</reference>
<sequence length="328" mass="36690">MPRPSIPSLLAQGTLVSSFTAVGFFFVYTKHCEVHEPLDPATEPLFQSSFYRRYNPHNNFYNSDVIVRRVPLTHIRPDLIEDAQAGGSRLVEHFCGSIWSGWPFMVQRYLHGRGHTGSSLPPPDPEATSSPIINEVAKTSKSAWSRVTSTFSSSASNEAPATPSTAATSKPIQEPEDLWSPKDLAASTYPVGTAITNHFIVLAHTPSYAPNSILVRCGSSPLNNPYSPRDSDGLFEISAHCDFEHGFAEFKLKSIFYNGTDEVRGKGKEDGMGMPKRMWWLHQQYAKLWMEAASGKCRMSNMRSMDKQRQRIREEMKEKEDAKTAAKQ</sequence>
<dbReference type="EMBL" id="LFJN01000008">
    <property type="protein sequence ID" value="KPI42116.1"/>
    <property type="molecule type" value="Genomic_DNA"/>
</dbReference>
<dbReference type="AlphaFoldDB" id="A0A0N1HWP1"/>
<feature type="compositionally biased region" description="Basic and acidic residues" evidence="1">
    <location>
        <begin position="304"/>
        <end position="328"/>
    </location>
</feature>
<protein>
    <submittedName>
        <fullName evidence="2">Uncharacterized protein</fullName>
    </submittedName>
</protein>
<feature type="region of interest" description="Disordered" evidence="1">
    <location>
        <begin position="153"/>
        <end position="179"/>
    </location>
</feature>
<keyword evidence="3" id="KW-1185">Reference proteome</keyword>
<organism evidence="2 3">
    <name type="scientific">Cyphellophora attinorum</name>
    <dbReference type="NCBI Taxonomy" id="1664694"/>
    <lineage>
        <taxon>Eukaryota</taxon>
        <taxon>Fungi</taxon>
        <taxon>Dikarya</taxon>
        <taxon>Ascomycota</taxon>
        <taxon>Pezizomycotina</taxon>
        <taxon>Eurotiomycetes</taxon>
        <taxon>Chaetothyriomycetidae</taxon>
        <taxon>Chaetothyriales</taxon>
        <taxon>Cyphellophoraceae</taxon>
        <taxon>Cyphellophora</taxon>
    </lineage>
</organism>
<dbReference type="OrthoDB" id="4436466at2759"/>
<dbReference type="GeneID" id="28737491"/>